<dbReference type="AlphaFoldDB" id="A0A3D9UY00"/>
<dbReference type="InterPro" id="IPR010839">
    <property type="entry name" value="AtuA_N"/>
</dbReference>
<sequence length="574" mass="61515">MTNPLRVGNCSGFYGDRLSAMREMLDGGDLDVLTGDYLAELTMLILGRDRMRDTELGYARTFVRQLEDSLGTALERGVRIVSNAGGLNPRGCADAVREVARGLGLDVTVAVVEGDDLTERSEELGLGKVLAANAYLGAFGIAEACRSGADVVITGRVTDASVVVGPAIDRFGWGTTDYDQIAGAMAAGHIIECGTQATGGNFAFFNRADGWLDDLARPGFPIAEIHEDGSFVITKHDGTGGFVTVDTVLSQLLYEVQGARYAGPDAVLRLDSLRLEQEGPDRVLVSGAEGEAPPPQLKVSCTSLGGFRNELTFVLTGLDIDDKAAFVRRQVEDALAVRPAELDWTLSRTDHEDPDTQERAAARLTLVARDPDEKTVGRALSGAAVEMALATYPGCFLTAPPSGGTAYGVFKPGYVDQGVPRHIAVLDDGSTVRIPAPPQTQPLEPTTDDAPVFPEDFGDTVRRPLGTIAGARSGDKGGNANVGVWVHSEDEFRWLDSFLTVEKLQELLPETAPLRVERTRLPNLRAINFVVEGLLGEGVAYAARFDAQAKALGEWLRARVVDLPTRFDQEGTNR</sequence>
<feature type="domain" description="AtuA-like ferredoxin-fold" evidence="3">
    <location>
        <begin position="464"/>
        <end position="558"/>
    </location>
</feature>
<evidence type="ECO:0000259" key="3">
    <source>
        <dbReference type="Pfam" id="PF23544"/>
    </source>
</evidence>
<organism evidence="4 5">
    <name type="scientific">Calidifontibacter indicus</name>
    <dbReference type="NCBI Taxonomy" id="419650"/>
    <lineage>
        <taxon>Bacteria</taxon>
        <taxon>Bacillati</taxon>
        <taxon>Actinomycetota</taxon>
        <taxon>Actinomycetes</taxon>
        <taxon>Micrococcales</taxon>
        <taxon>Dermacoccaceae</taxon>
        <taxon>Calidifontibacter</taxon>
    </lineage>
</organism>
<reference evidence="4 5" key="1">
    <citation type="submission" date="2018-08" db="EMBL/GenBank/DDBJ databases">
        <title>Sequencing the genomes of 1000 actinobacteria strains.</title>
        <authorList>
            <person name="Klenk H.-P."/>
        </authorList>
    </citation>
    <scope>NUCLEOTIDE SEQUENCE [LARGE SCALE GENOMIC DNA]</scope>
    <source>
        <strain evidence="4 5">DSM 22967</strain>
    </source>
</reference>
<evidence type="ECO:0000259" key="2">
    <source>
        <dbReference type="Pfam" id="PF07287"/>
    </source>
</evidence>
<dbReference type="Proteomes" id="UP000256253">
    <property type="component" value="Unassembled WGS sequence"/>
</dbReference>
<dbReference type="Pfam" id="PF07287">
    <property type="entry name" value="AtuA"/>
    <property type="match status" value="1"/>
</dbReference>
<feature type="domain" description="Acyclic terpene utilisation N-terminal" evidence="2">
    <location>
        <begin position="5"/>
        <end position="418"/>
    </location>
</feature>
<keyword evidence="5" id="KW-1185">Reference proteome</keyword>
<evidence type="ECO:0000256" key="1">
    <source>
        <dbReference type="SAM" id="MobiDB-lite"/>
    </source>
</evidence>
<evidence type="ECO:0000313" key="4">
    <source>
        <dbReference type="EMBL" id="REF31465.1"/>
    </source>
</evidence>
<dbReference type="EMBL" id="QTUA01000001">
    <property type="protein sequence ID" value="REF31465.1"/>
    <property type="molecule type" value="Genomic_DNA"/>
</dbReference>
<dbReference type="RefSeq" id="WP_115923295.1">
    <property type="nucleotide sequence ID" value="NZ_QTUA01000001.1"/>
</dbReference>
<gene>
    <name evidence="4" type="ORF">DFJ65_2533</name>
</gene>
<evidence type="ECO:0000313" key="5">
    <source>
        <dbReference type="Proteomes" id="UP000256253"/>
    </source>
</evidence>
<name>A0A3D9UY00_9MICO</name>
<dbReference type="PANTHER" id="PTHR47585">
    <property type="match status" value="1"/>
</dbReference>
<feature type="region of interest" description="Disordered" evidence="1">
    <location>
        <begin position="431"/>
        <end position="450"/>
    </location>
</feature>
<dbReference type="OrthoDB" id="3959640at2"/>
<dbReference type="Pfam" id="PF23544">
    <property type="entry name" value="AtuA_ferredoxin"/>
    <property type="match status" value="1"/>
</dbReference>
<protein>
    <submittedName>
        <fullName evidence="4">Uncharacterized protein DUF1446</fullName>
    </submittedName>
</protein>
<proteinExistence type="predicted"/>
<comment type="caution">
    <text evidence="4">The sequence shown here is derived from an EMBL/GenBank/DDBJ whole genome shotgun (WGS) entry which is preliminary data.</text>
</comment>
<dbReference type="InterPro" id="IPR056362">
    <property type="entry name" value="AtuA-like_ferredoxin_dom"/>
</dbReference>
<accession>A0A3D9UY00</accession>
<dbReference type="PANTHER" id="PTHR47585:SF1">
    <property type="entry name" value="DUF1446 DOMAIN-CONTAINING PROTEIN"/>
    <property type="match status" value="1"/>
</dbReference>